<dbReference type="InterPro" id="IPR002350">
    <property type="entry name" value="Kazal_dom"/>
</dbReference>
<comment type="caution">
    <text evidence="7">The sequence shown here is derived from an EMBL/GenBank/DDBJ whole genome shotgun (WGS) entry which is preliminary data.</text>
</comment>
<keyword evidence="1" id="KW-0646">Protease inhibitor</keyword>
<feature type="domain" description="Kazal-like" evidence="6">
    <location>
        <begin position="44"/>
        <end position="98"/>
    </location>
</feature>
<evidence type="ECO:0000256" key="4">
    <source>
        <dbReference type="SAM" id="MobiDB-lite"/>
    </source>
</evidence>
<dbReference type="InterPro" id="IPR036058">
    <property type="entry name" value="Kazal_dom_sf"/>
</dbReference>
<dbReference type="InterPro" id="IPR050653">
    <property type="entry name" value="Prot_Inhib_GrowthFact_Antg"/>
</dbReference>
<dbReference type="GO" id="GO:0005576">
    <property type="term" value="C:extracellular region"/>
    <property type="evidence" value="ECO:0007669"/>
    <property type="project" value="TreeGrafter"/>
</dbReference>
<evidence type="ECO:0000256" key="5">
    <source>
        <dbReference type="SAM" id="SignalP"/>
    </source>
</evidence>
<feature type="signal peptide" evidence="5">
    <location>
        <begin position="1"/>
        <end position="27"/>
    </location>
</feature>
<dbReference type="Gene3D" id="3.30.60.30">
    <property type="match status" value="1"/>
</dbReference>
<evidence type="ECO:0000256" key="1">
    <source>
        <dbReference type="ARBA" id="ARBA00022690"/>
    </source>
</evidence>
<dbReference type="SUPFAM" id="SSF100895">
    <property type="entry name" value="Kazal-type serine protease inhibitors"/>
    <property type="match status" value="1"/>
</dbReference>
<dbReference type="PROSITE" id="PS51465">
    <property type="entry name" value="KAZAL_2"/>
    <property type="match status" value="1"/>
</dbReference>
<reference evidence="7 8" key="1">
    <citation type="submission" date="2024-04" db="EMBL/GenBank/DDBJ databases">
        <authorList>
            <consortium name="Genoscope - CEA"/>
            <person name="William W."/>
        </authorList>
    </citation>
    <scope>NUCLEOTIDE SEQUENCE [LARGE SCALE GENOMIC DNA]</scope>
</reference>
<organism evidence="7 8">
    <name type="scientific">Lymnaea stagnalis</name>
    <name type="common">Great pond snail</name>
    <name type="synonym">Helix stagnalis</name>
    <dbReference type="NCBI Taxonomy" id="6523"/>
    <lineage>
        <taxon>Eukaryota</taxon>
        <taxon>Metazoa</taxon>
        <taxon>Spiralia</taxon>
        <taxon>Lophotrochozoa</taxon>
        <taxon>Mollusca</taxon>
        <taxon>Gastropoda</taxon>
        <taxon>Heterobranchia</taxon>
        <taxon>Euthyneura</taxon>
        <taxon>Panpulmonata</taxon>
        <taxon>Hygrophila</taxon>
        <taxon>Lymnaeoidea</taxon>
        <taxon>Lymnaeidae</taxon>
        <taxon>Lymnaea</taxon>
    </lineage>
</organism>
<evidence type="ECO:0000313" key="7">
    <source>
        <dbReference type="EMBL" id="CAL1533096.1"/>
    </source>
</evidence>
<name>A0AAV2HKN3_LYMST</name>
<dbReference type="CDD" id="cd00104">
    <property type="entry name" value="KAZAL_FS"/>
    <property type="match status" value="1"/>
</dbReference>
<evidence type="ECO:0000256" key="2">
    <source>
        <dbReference type="ARBA" id="ARBA00022900"/>
    </source>
</evidence>
<feature type="region of interest" description="Disordered" evidence="4">
    <location>
        <begin position="25"/>
        <end position="46"/>
    </location>
</feature>
<keyword evidence="5" id="KW-0732">Signal</keyword>
<dbReference type="PANTHER" id="PTHR10913">
    <property type="entry name" value="FOLLISTATIN-RELATED"/>
    <property type="match status" value="1"/>
</dbReference>
<dbReference type="AlphaFoldDB" id="A0AAV2HKN3"/>
<keyword evidence="2" id="KW-0722">Serine protease inhibitor</keyword>
<keyword evidence="8" id="KW-1185">Reference proteome</keyword>
<dbReference type="SMART" id="SM00280">
    <property type="entry name" value="KAZAL"/>
    <property type="match status" value="1"/>
</dbReference>
<evidence type="ECO:0000256" key="3">
    <source>
        <dbReference type="ARBA" id="ARBA00023157"/>
    </source>
</evidence>
<dbReference type="Proteomes" id="UP001497497">
    <property type="component" value="Unassembled WGS sequence"/>
</dbReference>
<dbReference type="PANTHER" id="PTHR10913:SF45">
    <property type="entry name" value="FOLLISTATIN, ISOFORM A-RELATED"/>
    <property type="match status" value="1"/>
</dbReference>
<evidence type="ECO:0000313" key="8">
    <source>
        <dbReference type="Proteomes" id="UP001497497"/>
    </source>
</evidence>
<dbReference type="EMBL" id="CAXITT010000133">
    <property type="protein sequence ID" value="CAL1533096.1"/>
    <property type="molecule type" value="Genomic_DNA"/>
</dbReference>
<proteinExistence type="predicted"/>
<sequence length="106" mass="11117">MMMTLLRVTAGVVLVMCIIQRGNDVDAQPAGKPGGAGGPPGPGRPGGNECPRICTMEYAPVCGSDTKTYSNACGLIAYNCDRPANRKITQAYTGECRGRPKGGRRD</sequence>
<feature type="chain" id="PRO_5043763404" description="Kazal-like domain-containing protein" evidence="5">
    <location>
        <begin position="28"/>
        <end position="106"/>
    </location>
</feature>
<dbReference type="Pfam" id="PF00050">
    <property type="entry name" value="Kazal_1"/>
    <property type="match status" value="1"/>
</dbReference>
<evidence type="ECO:0000259" key="6">
    <source>
        <dbReference type="PROSITE" id="PS51465"/>
    </source>
</evidence>
<protein>
    <recommendedName>
        <fullName evidence="6">Kazal-like domain-containing protein</fullName>
    </recommendedName>
</protein>
<gene>
    <name evidence="7" type="ORF">GSLYS_00007114001</name>
</gene>
<keyword evidence="3" id="KW-1015">Disulfide bond</keyword>
<accession>A0AAV2HKN3</accession>
<dbReference type="GO" id="GO:0004867">
    <property type="term" value="F:serine-type endopeptidase inhibitor activity"/>
    <property type="evidence" value="ECO:0007669"/>
    <property type="project" value="UniProtKB-KW"/>
</dbReference>